<reference evidence="10" key="1">
    <citation type="submission" date="2023-06" db="EMBL/GenBank/DDBJ databases">
        <title>Genome-scale phylogeny and comparative genomics of the fungal order Sordariales.</title>
        <authorList>
            <consortium name="Lawrence Berkeley National Laboratory"/>
            <person name="Hensen N."/>
            <person name="Bonometti L."/>
            <person name="Westerberg I."/>
            <person name="Brannstrom I.O."/>
            <person name="Guillou S."/>
            <person name="Cros-Aarteil S."/>
            <person name="Calhoun S."/>
            <person name="Haridas S."/>
            <person name="Kuo A."/>
            <person name="Mondo S."/>
            <person name="Pangilinan J."/>
            <person name="Riley R."/>
            <person name="Labutti K."/>
            <person name="Andreopoulos B."/>
            <person name="Lipzen A."/>
            <person name="Chen C."/>
            <person name="Yanf M."/>
            <person name="Daum C."/>
            <person name="Ng V."/>
            <person name="Clum A."/>
            <person name="Steindorff A."/>
            <person name="Ohm R."/>
            <person name="Martin F."/>
            <person name="Silar P."/>
            <person name="Natvig D."/>
            <person name="Lalanne C."/>
            <person name="Gautier V."/>
            <person name="Ament-Velasquez S.L."/>
            <person name="Kruys A."/>
            <person name="Hutchinson M.I."/>
            <person name="Powell A.J."/>
            <person name="Barry K."/>
            <person name="Miller A.N."/>
            <person name="Grigoriev I.V."/>
            <person name="Debuchy R."/>
            <person name="Gladieux P."/>
            <person name="Thoren M.H."/>
            <person name="Johannesson H."/>
        </authorList>
    </citation>
    <scope>NUCLEOTIDE SEQUENCE</scope>
    <source>
        <strain evidence="10">SMH2532-1</strain>
    </source>
</reference>
<feature type="domain" description="Glutamine amidotransferase type-2" evidence="9">
    <location>
        <begin position="2"/>
        <end position="242"/>
    </location>
</feature>
<feature type="compositionally biased region" description="Polar residues" evidence="8">
    <location>
        <begin position="23"/>
        <end position="35"/>
    </location>
</feature>
<feature type="region of interest" description="Disordered" evidence="8">
    <location>
        <begin position="13"/>
        <end position="35"/>
    </location>
</feature>
<organism evidence="10 11">
    <name type="scientific">Cercophora newfieldiana</name>
    <dbReference type="NCBI Taxonomy" id="92897"/>
    <lineage>
        <taxon>Eukaryota</taxon>
        <taxon>Fungi</taxon>
        <taxon>Dikarya</taxon>
        <taxon>Ascomycota</taxon>
        <taxon>Pezizomycotina</taxon>
        <taxon>Sordariomycetes</taxon>
        <taxon>Sordariomycetidae</taxon>
        <taxon>Sordariales</taxon>
        <taxon>Lasiosphaeriaceae</taxon>
        <taxon>Cercophora</taxon>
    </lineage>
</organism>
<dbReference type="GO" id="GO:0004066">
    <property type="term" value="F:asparagine synthase (glutamine-hydrolyzing) activity"/>
    <property type="evidence" value="ECO:0007669"/>
    <property type="project" value="InterPro"/>
</dbReference>
<dbReference type="InterPro" id="IPR029055">
    <property type="entry name" value="Ntn_hydrolases_N"/>
</dbReference>
<dbReference type="Pfam" id="PF13537">
    <property type="entry name" value="GATase_7"/>
    <property type="match status" value="1"/>
</dbReference>
<dbReference type="SUPFAM" id="SSF52402">
    <property type="entry name" value="Adenine nucleotide alpha hydrolases-like"/>
    <property type="match status" value="1"/>
</dbReference>
<dbReference type="InterPro" id="IPR014729">
    <property type="entry name" value="Rossmann-like_a/b/a_fold"/>
</dbReference>
<evidence type="ECO:0000256" key="2">
    <source>
        <dbReference type="ARBA" id="ARBA00022741"/>
    </source>
</evidence>
<dbReference type="PIRSF" id="PIRSF001589">
    <property type="entry name" value="Asn_synthetase_glu-h"/>
    <property type="match status" value="1"/>
</dbReference>
<evidence type="ECO:0000256" key="6">
    <source>
        <dbReference type="PIRSR" id="PIRSR001589-2"/>
    </source>
</evidence>
<dbReference type="GO" id="GO:0005829">
    <property type="term" value="C:cytosol"/>
    <property type="evidence" value="ECO:0007669"/>
    <property type="project" value="TreeGrafter"/>
</dbReference>
<dbReference type="Gene3D" id="3.40.50.620">
    <property type="entry name" value="HUPs"/>
    <property type="match status" value="2"/>
</dbReference>
<keyword evidence="3 5" id="KW-0067">ATP-binding</keyword>
<dbReference type="InterPro" id="IPR001962">
    <property type="entry name" value="Asn_synthase"/>
</dbReference>
<feature type="site" description="Important for beta-aspartyl-AMP intermediate formation" evidence="7">
    <location>
        <position position="410"/>
    </location>
</feature>
<dbReference type="NCBIfam" id="TIGR01536">
    <property type="entry name" value="asn_synth_AEB"/>
    <property type="match status" value="1"/>
</dbReference>
<dbReference type="InterPro" id="IPR006426">
    <property type="entry name" value="Asn_synth_AEB"/>
</dbReference>
<evidence type="ECO:0000256" key="3">
    <source>
        <dbReference type="ARBA" id="ARBA00022840"/>
    </source>
</evidence>
<evidence type="ECO:0000259" key="9">
    <source>
        <dbReference type="PROSITE" id="PS51278"/>
    </source>
</evidence>
<evidence type="ECO:0000313" key="10">
    <source>
        <dbReference type="EMBL" id="KAK0655624.1"/>
    </source>
</evidence>
<dbReference type="Pfam" id="PF00733">
    <property type="entry name" value="Asn_synthase"/>
    <property type="match status" value="1"/>
</dbReference>
<evidence type="ECO:0000256" key="7">
    <source>
        <dbReference type="PIRSR" id="PIRSR001589-3"/>
    </source>
</evidence>
<dbReference type="GO" id="GO:0006529">
    <property type="term" value="P:asparagine biosynthetic process"/>
    <property type="evidence" value="ECO:0007669"/>
    <property type="project" value="InterPro"/>
</dbReference>
<dbReference type="PANTHER" id="PTHR43284:SF1">
    <property type="entry name" value="ASPARAGINE SYNTHETASE"/>
    <property type="match status" value="1"/>
</dbReference>
<sequence length="713" mass="79784">MCGISVCVALNRSGSSRKDQPPGKTNPNQPTSQCQHAKLGDLSTKLDKSLGLIAHRGPDAKGVWVSDDGLVGLAHNRLSINDLSPEADQPIHSDDGLIHAVVNGEIYDHDRIREDLCKSGYQFRTRCDSELVVALYKQYGTPAFLDHLRGEFAFVLYDETTGDVVAARDRFGIKPMFWTVVGNGGEERVLIAAEAKAFLPLGWEPEWDVGAIVDGGWEYDDRTLFKGVKKVLPGHYMMLTPDGTMIHQQYWDIDYKDQREEGTRSVDEMVLGVREQLTEAIRLRLRADVPIGIYLSGGIDSSIVAGIVTHLVREQGVKLGNQDATSRIRCFSIQFPEGSGYDESDIAERTADWLGVQIFKKRMDENALAEYFADTAYHCEHHSVDLNSVGKFGLSMLPRKHGFKVVLTGEGSDEHFGGYTFFPPDFLLEADRSMPDLPLSKDDALRTTLQMRARHGLADKIARLGYFVHASEGPSAFQAVKGISMFDSNRVRQVPVRMFAQWVRQRWEGTDSRRTAIDAISPEAMRKILYKWHPLHSSQYLFCRSMLPNILLSCLGDRTEMAHSIEARPPFLDHVLSNYANGLPPSVKIVHDPEKPNAGAGQGPWWEGSGTGDALSGFSEKWILREAGKPFITEELYQRRKHPYTAPKLREICTREAVEGLGFVDHDVVERAFERGFGDDAETCLTRFLFCVGAWVTVSERFGVRKAVIEDFA</sequence>
<protein>
    <submittedName>
        <fullName evidence="10">Asparagine synthase</fullName>
    </submittedName>
</protein>
<gene>
    <name evidence="10" type="ORF">B0T16DRAFT_432835</name>
</gene>
<dbReference type="CDD" id="cd00712">
    <property type="entry name" value="AsnB"/>
    <property type="match status" value="1"/>
</dbReference>
<comment type="caution">
    <text evidence="10">The sequence shown here is derived from an EMBL/GenBank/DDBJ whole genome shotgun (WGS) entry which is preliminary data.</text>
</comment>
<dbReference type="Gene3D" id="3.60.20.10">
    <property type="entry name" value="Glutamine Phosphoribosylpyrophosphate, subunit 1, domain 1"/>
    <property type="match status" value="1"/>
</dbReference>
<evidence type="ECO:0000256" key="5">
    <source>
        <dbReference type="PIRNR" id="PIRNR001589"/>
    </source>
</evidence>
<accession>A0AA40D0A8</accession>
<evidence type="ECO:0000256" key="8">
    <source>
        <dbReference type="SAM" id="MobiDB-lite"/>
    </source>
</evidence>
<dbReference type="GO" id="GO:0005524">
    <property type="term" value="F:ATP binding"/>
    <property type="evidence" value="ECO:0007669"/>
    <property type="project" value="UniProtKB-KW"/>
</dbReference>
<evidence type="ECO:0000313" key="11">
    <source>
        <dbReference type="Proteomes" id="UP001174936"/>
    </source>
</evidence>
<dbReference type="InterPro" id="IPR051786">
    <property type="entry name" value="ASN_synthetase/amidase"/>
</dbReference>
<comment type="similarity">
    <text evidence="1">Belongs to the asparagine synthetase family.</text>
</comment>
<proteinExistence type="inferred from homology"/>
<feature type="binding site" evidence="6">
    <location>
        <position position="128"/>
    </location>
    <ligand>
        <name>L-glutamine</name>
        <dbReference type="ChEBI" id="CHEBI:58359"/>
    </ligand>
</feature>
<dbReference type="EMBL" id="JAULSV010000001">
    <property type="protein sequence ID" value="KAK0655624.1"/>
    <property type="molecule type" value="Genomic_DNA"/>
</dbReference>
<dbReference type="AlphaFoldDB" id="A0AA40D0A8"/>
<dbReference type="PROSITE" id="PS51278">
    <property type="entry name" value="GATASE_TYPE_2"/>
    <property type="match status" value="1"/>
</dbReference>
<name>A0AA40D0A8_9PEZI</name>
<keyword evidence="4" id="KW-0315">Glutamine amidotransferase</keyword>
<evidence type="ECO:0000256" key="4">
    <source>
        <dbReference type="ARBA" id="ARBA00022962"/>
    </source>
</evidence>
<dbReference type="CDD" id="cd01991">
    <property type="entry name" value="Asn_synthase_B_C"/>
    <property type="match status" value="1"/>
</dbReference>
<dbReference type="Proteomes" id="UP001174936">
    <property type="component" value="Unassembled WGS sequence"/>
</dbReference>
<evidence type="ECO:0000256" key="1">
    <source>
        <dbReference type="ARBA" id="ARBA00005752"/>
    </source>
</evidence>
<dbReference type="SUPFAM" id="SSF56235">
    <property type="entry name" value="N-terminal nucleophile aminohydrolases (Ntn hydrolases)"/>
    <property type="match status" value="1"/>
</dbReference>
<keyword evidence="11" id="KW-1185">Reference proteome</keyword>
<keyword evidence="2 5" id="KW-0547">Nucleotide-binding</keyword>
<dbReference type="PANTHER" id="PTHR43284">
    <property type="entry name" value="ASPARAGINE SYNTHETASE (GLUTAMINE-HYDROLYZING)"/>
    <property type="match status" value="1"/>
</dbReference>
<dbReference type="InterPro" id="IPR033738">
    <property type="entry name" value="AsnB_N"/>
</dbReference>
<dbReference type="InterPro" id="IPR017932">
    <property type="entry name" value="GATase_2_dom"/>
</dbReference>
<feature type="binding site" evidence="6">
    <location>
        <position position="333"/>
    </location>
    <ligand>
        <name>ATP</name>
        <dbReference type="ChEBI" id="CHEBI:30616"/>
    </ligand>
</feature>